<gene>
    <name evidence="2" type="ORF">IAB80_04170</name>
</gene>
<reference evidence="2" key="2">
    <citation type="journal article" date="2021" name="PeerJ">
        <title>Extensive microbial diversity within the chicken gut microbiome revealed by metagenomics and culture.</title>
        <authorList>
            <person name="Gilroy R."/>
            <person name="Ravi A."/>
            <person name="Getino M."/>
            <person name="Pursley I."/>
            <person name="Horton D.L."/>
            <person name="Alikhan N.F."/>
            <person name="Baker D."/>
            <person name="Gharbi K."/>
            <person name="Hall N."/>
            <person name="Watson M."/>
            <person name="Adriaenssens E.M."/>
            <person name="Foster-Nyarko E."/>
            <person name="Jarju S."/>
            <person name="Secka A."/>
            <person name="Antonio M."/>
            <person name="Oren A."/>
            <person name="Chaudhuri R.R."/>
            <person name="La Ragione R."/>
            <person name="Hildebrand F."/>
            <person name="Pallen M.J."/>
        </authorList>
    </citation>
    <scope>NUCLEOTIDE SEQUENCE</scope>
    <source>
        <strain evidence="2">2478</strain>
    </source>
</reference>
<evidence type="ECO:0000313" key="2">
    <source>
        <dbReference type="EMBL" id="MBO8478063.1"/>
    </source>
</evidence>
<dbReference type="Proteomes" id="UP000823771">
    <property type="component" value="Unassembled WGS sequence"/>
</dbReference>
<evidence type="ECO:0000313" key="3">
    <source>
        <dbReference type="Proteomes" id="UP000823771"/>
    </source>
</evidence>
<evidence type="ECO:0000259" key="1">
    <source>
        <dbReference type="Pfam" id="PF05569"/>
    </source>
</evidence>
<accession>A0A9D9IV81</accession>
<comment type="caution">
    <text evidence="2">The sequence shown here is derived from an EMBL/GenBank/DDBJ whole genome shotgun (WGS) entry which is preliminary data.</text>
</comment>
<protein>
    <recommendedName>
        <fullName evidence="1">Peptidase M56 domain-containing protein</fullName>
    </recommendedName>
</protein>
<reference evidence="2" key="1">
    <citation type="submission" date="2020-10" db="EMBL/GenBank/DDBJ databases">
        <authorList>
            <person name="Gilroy R."/>
        </authorList>
    </citation>
    <scope>NUCLEOTIDE SEQUENCE</scope>
    <source>
        <strain evidence="2">2478</strain>
    </source>
</reference>
<organism evidence="2 3">
    <name type="scientific">Candidatus Cryptobacteroides excrementipullorum</name>
    <dbReference type="NCBI Taxonomy" id="2840761"/>
    <lineage>
        <taxon>Bacteria</taxon>
        <taxon>Pseudomonadati</taxon>
        <taxon>Bacteroidota</taxon>
        <taxon>Bacteroidia</taxon>
        <taxon>Bacteroidales</taxon>
        <taxon>Candidatus Cryptobacteroides</taxon>
    </lineage>
</organism>
<sequence length="182" mass="19714">MLCSLFTCLLWFNPVSWLIQFSLRQVHEFCADSTVLRSGADVKEYQKLLIRKTAGPAFCTVVSSFNHSNLKNRIVMMSKKQTGKGAYVKSLVMLPAFACLALMFSAGHPAGAVERLSSGSSAAVLVVAGPDAYDFDAVDEKPSFGDGSLYAFSNWLNANIVYPEAAIKSELQGRVTVSSCPD</sequence>
<proteinExistence type="predicted"/>
<dbReference type="InterPro" id="IPR008756">
    <property type="entry name" value="Peptidase_M56"/>
</dbReference>
<dbReference type="EMBL" id="JADILZ010000040">
    <property type="protein sequence ID" value="MBO8478063.1"/>
    <property type="molecule type" value="Genomic_DNA"/>
</dbReference>
<dbReference type="AlphaFoldDB" id="A0A9D9IV81"/>
<feature type="domain" description="Peptidase M56" evidence="1">
    <location>
        <begin position="2"/>
        <end position="76"/>
    </location>
</feature>
<name>A0A9D9IV81_9BACT</name>
<dbReference type="Pfam" id="PF05569">
    <property type="entry name" value="Peptidase_M56"/>
    <property type="match status" value="1"/>
</dbReference>